<evidence type="ECO:0000313" key="2">
    <source>
        <dbReference type="EMBL" id="MBB3172679.1"/>
    </source>
</evidence>
<sequence length="128" mass="14333">MSILGTRIATFLRGREVGRDADGRRYFEDRRARAKGVAPHLHVRRWVLYRGAEDPSAVPPEWWAWLHYAAAAPLPVEARRPWQLPYEPNMTGTPAGYRPPGSAYRGGVRPRASGDYDAWVPDDAGAGH</sequence>
<evidence type="ECO:0000313" key="3">
    <source>
        <dbReference type="Proteomes" id="UP000557688"/>
    </source>
</evidence>
<name>A0A839UZG3_9PROT</name>
<dbReference type="Pfam" id="PF05071">
    <property type="entry name" value="NDUFA12"/>
    <property type="match status" value="1"/>
</dbReference>
<dbReference type="GO" id="GO:0006979">
    <property type="term" value="P:response to oxidative stress"/>
    <property type="evidence" value="ECO:0007669"/>
    <property type="project" value="TreeGrafter"/>
</dbReference>
<evidence type="ECO:0000256" key="1">
    <source>
        <dbReference type="SAM" id="MobiDB-lite"/>
    </source>
</evidence>
<dbReference type="InterPro" id="IPR007763">
    <property type="entry name" value="NDUFA12"/>
</dbReference>
<dbReference type="PANTHER" id="PTHR12910">
    <property type="entry name" value="NADH-UBIQUINONE OXIDOREDUCTASE SUBUNIT B17.2"/>
    <property type="match status" value="1"/>
</dbReference>
<reference evidence="2 3" key="1">
    <citation type="submission" date="2020-08" db="EMBL/GenBank/DDBJ databases">
        <title>Genomic Encyclopedia of Type Strains, Phase III (KMG-III): the genomes of soil and plant-associated and newly described type strains.</title>
        <authorList>
            <person name="Whitman W."/>
        </authorList>
    </citation>
    <scope>NUCLEOTIDE SEQUENCE [LARGE SCALE GENOMIC DNA]</scope>
    <source>
        <strain evidence="2 3">CECT 8088</strain>
    </source>
</reference>
<keyword evidence="3" id="KW-1185">Reference proteome</keyword>
<dbReference type="EMBL" id="JACHXV010000002">
    <property type="protein sequence ID" value="MBB3172679.1"/>
    <property type="molecule type" value="Genomic_DNA"/>
</dbReference>
<dbReference type="PANTHER" id="PTHR12910:SF2">
    <property type="entry name" value="NADH DEHYDROGENASE [UBIQUINONE] 1 ALPHA SUBCOMPLEX SUBUNIT 12"/>
    <property type="match status" value="1"/>
</dbReference>
<protein>
    <submittedName>
        <fullName evidence="2">NADH:ubiquinone oxidoreductase subunit</fullName>
    </submittedName>
</protein>
<dbReference type="RefSeq" id="WP_183274702.1">
    <property type="nucleotide sequence ID" value="NZ_JACHXV010000002.1"/>
</dbReference>
<feature type="region of interest" description="Disordered" evidence="1">
    <location>
        <begin position="88"/>
        <end position="109"/>
    </location>
</feature>
<comment type="caution">
    <text evidence="2">The sequence shown here is derived from an EMBL/GenBank/DDBJ whole genome shotgun (WGS) entry which is preliminary data.</text>
</comment>
<organism evidence="2 3">
    <name type="scientific">Endobacter medicaginis</name>
    <dbReference type="NCBI Taxonomy" id="1181271"/>
    <lineage>
        <taxon>Bacteria</taxon>
        <taxon>Pseudomonadati</taxon>
        <taxon>Pseudomonadota</taxon>
        <taxon>Alphaproteobacteria</taxon>
        <taxon>Acetobacterales</taxon>
        <taxon>Acetobacteraceae</taxon>
        <taxon>Endobacter</taxon>
    </lineage>
</organism>
<proteinExistence type="predicted"/>
<dbReference type="AlphaFoldDB" id="A0A839UZG3"/>
<dbReference type="GO" id="GO:0045271">
    <property type="term" value="C:respiratory chain complex I"/>
    <property type="evidence" value="ECO:0007669"/>
    <property type="project" value="InterPro"/>
</dbReference>
<keyword evidence="2" id="KW-0830">Ubiquinone</keyword>
<dbReference type="Proteomes" id="UP000557688">
    <property type="component" value="Unassembled WGS sequence"/>
</dbReference>
<accession>A0A839UZG3</accession>
<gene>
    <name evidence="2" type="ORF">FHR90_000493</name>
</gene>